<dbReference type="GO" id="GO:0005524">
    <property type="term" value="F:ATP binding"/>
    <property type="evidence" value="ECO:0007669"/>
    <property type="project" value="UniProtKB-KW"/>
</dbReference>
<evidence type="ECO:0000256" key="2">
    <source>
        <dbReference type="ARBA" id="ARBA00022741"/>
    </source>
</evidence>
<evidence type="ECO:0000313" key="6">
    <source>
        <dbReference type="Proteomes" id="UP001589619"/>
    </source>
</evidence>
<dbReference type="InterPro" id="IPR017871">
    <property type="entry name" value="ABC_transporter-like_CS"/>
</dbReference>
<accession>A0ABV5W302</accession>
<dbReference type="SMART" id="SM00382">
    <property type="entry name" value="AAA"/>
    <property type="match status" value="1"/>
</dbReference>
<dbReference type="RefSeq" id="WP_344909831.1">
    <property type="nucleotide sequence ID" value="NZ_BAAAYO010000008.1"/>
</dbReference>
<dbReference type="PROSITE" id="PS00211">
    <property type="entry name" value="ABC_TRANSPORTER_1"/>
    <property type="match status" value="1"/>
</dbReference>
<dbReference type="InterPro" id="IPR003593">
    <property type="entry name" value="AAA+_ATPase"/>
</dbReference>
<keyword evidence="2" id="KW-0547">Nucleotide-binding</keyword>
<protein>
    <submittedName>
        <fullName evidence="5">ABC transporter ATP-binding protein</fullName>
    </submittedName>
</protein>
<dbReference type="EMBL" id="JBHMAG010000016">
    <property type="protein sequence ID" value="MFB9754858.1"/>
    <property type="molecule type" value="Genomic_DNA"/>
</dbReference>
<dbReference type="Pfam" id="PF00005">
    <property type="entry name" value="ABC_tran"/>
    <property type="match status" value="1"/>
</dbReference>
<evidence type="ECO:0000256" key="1">
    <source>
        <dbReference type="ARBA" id="ARBA00022448"/>
    </source>
</evidence>
<comment type="caution">
    <text evidence="5">The sequence shown here is derived from an EMBL/GenBank/DDBJ whole genome shotgun (WGS) entry which is preliminary data.</text>
</comment>
<dbReference type="Proteomes" id="UP001589619">
    <property type="component" value="Unassembled WGS sequence"/>
</dbReference>
<gene>
    <name evidence="5" type="ORF">ACFFNY_25070</name>
</gene>
<sequence>MRERDPAVRVEHISHVYVSGKSAFLALEHVGFTLAAGQFASLVGPSGCGKTTLLSIIAGLIEPTAGTVEIGGKRVTGPSRQVGYMLQSDYLFPWRTILDNCVIGLEVSGRVTDAHRSEAVRLLGEMGLNDVAGKYPHQLSGGMRQRVALVRTLMTSPELLLLDEPFSALDYQTKLTLEEQVSGTLKAWRKSALLVTHDIAEAIAMSDRVIVLDRGPGRVRRDIAVPDSIRAAGPLKAREMPGFHKLFNEIWNEFEEMEAKEEPS</sequence>
<organism evidence="5 6">
    <name type="scientific">Paenibacillus hodogayensis</name>
    <dbReference type="NCBI Taxonomy" id="279208"/>
    <lineage>
        <taxon>Bacteria</taxon>
        <taxon>Bacillati</taxon>
        <taxon>Bacillota</taxon>
        <taxon>Bacilli</taxon>
        <taxon>Bacillales</taxon>
        <taxon>Paenibacillaceae</taxon>
        <taxon>Paenibacillus</taxon>
    </lineage>
</organism>
<keyword evidence="1" id="KW-0813">Transport</keyword>
<dbReference type="PANTHER" id="PTHR42788:SF21">
    <property type="entry name" value="ABC TRANSPORTER ATP-BINDING PROTEIN"/>
    <property type="match status" value="1"/>
</dbReference>
<evidence type="ECO:0000313" key="5">
    <source>
        <dbReference type="EMBL" id="MFB9754858.1"/>
    </source>
</evidence>
<keyword evidence="3 5" id="KW-0067">ATP-binding</keyword>
<dbReference type="InterPro" id="IPR027417">
    <property type="entry name" value="P-loop_NTPase"/>
</dbReference>
<dbReference type="Gene3D" id="3.40.50.300">
    <property type="entry name" value="P-loop containing nucleotide triphosphate hydrolases"/>
    <property type="match status" value="1"/>
</dbReference>
<dbReference type="PROSITE" id="PS50893">
    <property type="entry name" value="ABC_TRANSPORTER_2"/>
    <property type="match status" value="1"/>
</dbReference>
<dbReference type="CDD" id="cd03293">
    <property type="entry name" value="ABC_NrtD_SsuB_transporters"/>
    <property type="match status" value="1"/>
</dbReference>
<reference evidence="5 6" key="1">
    <citation type="submission" date="2024-09" db="EMBL/GenBank/DDBJ databases">
        <authorList>
            <person name="Sun Q."/>
            <person name="Mori K."/>
        </authorList>
    </citation>
    <scope>NUCLEOTIDE SEQUENCE [LARGE SCALE GENOMIC DNA]</scope>
    <source>
        <strain evidence="5 6">JCM 12520</strain>
    </source>
</reference>
<dbReference type="InterPro" id="IPR050166">
    <property type="entry name" value="ABC_transporter_ATP-bind"/>
</dbReference>
<name>A0ABV5W302_9BACL</name>
<evidence type="ECO:0000259" key="4">
    <source>
        <dbReference type="PROSITE" id="PS50893"/>
    </source>
</evidence>
<dbReference type="PANTHER" id="PTHR42788">
    <property type="entry name" value="TAURINE IMPORT ATP-BINDING PROTEIN-RELATED"/>
    <property type="match status" value="1"/>
</dbReference>
<dbReference type="SUPFAM" id="SSF52540">
    <property type="entry name" value="P-loop containing nucleoside triphosphate hydrolases"/>
    <property type="match status" value="1"/>
</dbReference>
<dbReference type="InterPro" id="IPR003439">
    <property type="entry name" value="ABC_transporter-like_ATP-bd"/>
</dbReference>
<feature type="domain" description="ABC transporter" evidence="4">
    <location>
        <begin position="8"/>
        <end position="239"/>
    </location>
</feature>
<proteinExistence type="predicted"/>
<keyword evidence="6" id="KW-1185">Reference proteome</keyword>
<evidence type="ECO:0000256" key="3">
    <source>
        <dbReference type="ARBA" id="ARBA00022840"/>
    </source>
</evidence>